<comment type="caution">
    <text evidence="1">The sequence shown here is derived from an EMBL/GenBank/DDBJ whole genome shotgun (WGS) entry which is preliminary data.</text>
</comment>
<proteinExistence type="predicted"/>
<dbReference type="InterPro" id="IPR017136">
    <property type="entry name" value="UCP037205"/>
</dbReference>
<dbReference type="PANTHER" id="PTHR37463:SF1">
    <property type="entry name" value="DUF2256 DOMAIN-CONTAINING PROTEIN"/>
    <property type="match status" value="1"/>
</dbReference>
<dbReference type="RefSeq" id="WP_215862607.1">
    <property type="nucleotide sequence ID" value="NZ_JABELD010000015.1"/>
</dbReference>
<organism evidence="1 2">
    <name type="scientific">Acidithiobacillus concretivorus</name>
    <dbReference type="NCBI Taxonomy" id="3063952"/>
    <lineage>
        <taxon>Bacteria</taxon>
        <taxon>Pseudomonadati</taxon>
        <taxon>Pseudomonadota</taxon>
        <taxon>Acidithiobacillia</taxon>
        <taxon>Acidithiobacillales</taxon>
        <taxon>Acidithiobacillaceae</taxon>
        <taxon>Acidithiobacillus</taxon>
    </lineage>
</organism>
<evidence type="ECO:0000313" key="2">
    <source>
        <dbReference type="Proteomes" id="UP001197028"/>
    </source>
</evidence>
<dbReference type="EMBL" id="JABELD010000015">
    <property type="protein sequence ID" value="MBU2737552.1"/>
    <property type="molecule type" value="Genomic_DNA"/>
</dbReference>
<evidence type="ECO:0000313" key="1">
    <source>
        <dbReference type="EMBL" id="MBU2737552.1"/>
    </source>
</evidence>
<name>A0ABS5ZN15_9PROT</name>
<reference evidence="1 2" key="1">
    <citation type="journal article" date="2021" name="ISME J.">
        <title>Genomic evolution of the class Acidithiobacillia: deep-branching Proteobacteria living in extreme acidic conditions.</title>
        <authorList>
            <person name="Moya-Beltran A."/>
            <person name="Beard S."/>
            <person name="Rojas-Villalobos C."/>
            <person name="Issotta F."/>
            <person name="Gallardo Y."/>
            <person name="Ulloa R."/>
            <person name="Giaveno A."/>
            <person name="Degli Esposti M."/>
            <person name="Johnson D.B."/>
            <person name="Quatrini R."/>
        </authorList>
    </citation>
    <scope>NUCLEOTIDE SEQUENCE [LARGE SCALE GENOMIC DNA]</scope>
    <source>
        <strain evidence="1 2">ATCC 19703</strain>
    </source>
</reference>
<dbReference type="Pfam" id="PF10013">
    <property type="entry name" value="DUF2256"/>
    <property type="match status" value="1"/>
</dbReference>
<accession>A0ABS5ZN15</accession>
<protein>
    <submittedName>
        <fullName evidence="1">DUF2256 domain-containing protein</fullName>
    </submittedName>
</protein>
<gene>
    <name evidence="1" type="ORF">HJG40_01740</name>
</gene>
<sequence>MKPLQRHQEEKICVVCQRPFTWRKRWRRCWDEVRYCSAACRKNRHRPGNQPHASD</sequence>
<keyword evidence="2" id="KW-1185">Reference proteome</keyword>
<dbReference type="PANTHER" id="PTHR37463">
    <property type="entry name" value="GSL3115 PROTEIN"/>
    <property type="match status" value="1"/>
</dbReference>
<dbReference type="Proteomes" id="UP001197028">
    <property type="component" value="Unassembled WGS sequence"/>
</dbReference>